<dbReference type="OrthoDB" id="5985609at2"/>
<evidence type="ECO:0000313" key="3">
    <source>
        <dbReference type="Proteomes" id="UP000252479"/>
    </source>
</evidence>
<dbReference type="Pfam" id="PF04402">
    <property type="entry name" value="SIMPL"/>
    <property type="match status" value="1"/>
</dbReference>
<feature type="chain" id="PRO_5016562391" evidence="1">
    <location>
        <begin position="23"/>
        <end position="235"/>
    </location>
</feature>
<feature type="signal peptide" evidence="1">
    <location>
        <begin position="1"/>
        <end position="22"/>
    </location>
</feature>
<comment type="caution">
    <text evidence="2">The sequence shown here is derived from an EMBL/GenBank/DDBJ whole genome shotgun (WGS) entry which is preliminary data.</text>
</comment>
<dbReference type="GO" id="GO:0006974">
    <property type="term" value="P:DNA damage response"/>
    <property type="evidence" value="ECO:0007669"/>
    <property type="project" value="TreeGrafter"/>
</dbReference>
<reference evidence="2 3" key="1">
    <citation type="journal article" date="2017" name="Elife">
        <title>Extensive horizontal gene transfer in cheese-associated bacteria.</title>
        <authorList>
            <person name="Bonham K.S."/>
            <person name="Wolfe B.E."/>
            <person name="Dutton R.J."/>
        </authorList>
    </citation>
    <scope>NUCLEOTIDE SEQUENCE [LARGE SCALE GENOMIC DNA]</scope>
    <source>
        <strain evidence="2 3">JB196</strain>
    </source>
</reference>
<evidence type="ECO:0000313" key="2">
    <source>
        <dbReference type="EMBL" id="RCS73816.1"/>
    </source>
</evidence>
<dbReference type="EMBL" id="QPGL01000001">
    <property type="protein sequence ID" value="RCS73816.1"/>
    <property type="molecule type" value="Genomic_DNA"/>
</dbReference>
<organism evidence="2 3">
    <name type="scientific">Vibrio casei</name>
    <dbReference type="NCBI Taxonomy" id="673372"/>
    <lineage>
        <taxon>Bacteria</taxon>
        <taxon>Pseudomonadati</taxon>
        <taxon>Pseudomonadota</taxon>
        <taxon>Gammaproteobacteria</taxon>
        <taxon>Vibrionales</taxon>
        <taxon>Vibrionaceae</taxon>
        <taxon>Vibrio</taxon>
    </lineage>
</organism>
<keyword evidence="3" id="KW-1185">Reference proteome</keyword>
<dbReference type="InterPro" id="IPR052022">
    <property type="entry name" value="26kDa_periplasmic_antigen"/>
</dbReference>
<gene>
    <name evidence="2" type="ORF">CIK83_09530</name>
</gene>
<dbReference type="NCBIfam" id="NF008299">
    <property type="entry name" value="PRK11087.1"/>
    <property type="match status" value="1"/>
</dbReference>
<dbReference type="Gene3D" id="3.30.70.2970">
    <property type="entry name" value="Protein of unknown function (DUF541), domain 2"/>
    <property type="match status" value="1"/>
</dbReference>
<dbReference type="PANTHER" id="PTHR34387:SF1">
    <property type="entry name" value="PERIPLASMIC IMMUNOGENIC PROTEIN"/>
    <property type="match status" value="1"/>
</dbReference>
<dbReference type="AlphaFoldDB" id="A0A368LPY4"/>
<sequence>MKVFFKHVLCTAVFILSFNTYAAEGANASTLSTTGYGEVVAKPDMAEFSVAIQADRSQAKQAKIAVDRVVEKLMKSLGSVSIDRKDIQSSNLQIMPQYIYPKDGKAQLSGYQASRSITITVQQLDKLNEYLDLALQSGINRVDSIQLKVKDEANYKEKARQLAISDAQNKAKSLAKGFGVSLNGVSAIEYRSNTSRPFVMAKSMAMEGRSADQGYQDQTITISDQVNVVFLILNP</sequence>
<accession>A0A368LPY4</accession>
<proteinExistence type="predicted"/>
<keyword evidence="1" id="KW-0732">Signal</keyword>
<protein>
    <submittedName>
        <fullName evidence="2">Oxidative stress defense protein</fullName>
    </submittedName>
</protein>
<dbReference type="Gene3D" id="3.30.110.170">
    <property type="entry name" value="Protein of unknown function (DUF541), domain 1"/>
    <property type="match status" value="1"/>
</dbReference>
<evidence type="ECO:0000256" key="1">
    <source>
        <dbReference type="SAM" id="SignalP"/>
    </source>
</evidence>
<dbReference type="Proteomes" id="UP000252479">
    <property type="component" value="Unassembled WGS sequence"/>
</dbReference>
<dbReference type="PANTHER" id="PTHR34387">
    <property type="entry name" value="SLR1258 PROTEIN"/>
    <property type="match status" value="1"/>
</dbReference>
<dbReference type="GeneID" id="303189164"/>
<name>A0A368LPY4_9VIBR</name>
<dbReference type="InterPro" id="IPR007497">
    <property type="entry name" value="SIMPL/DUF541"/>
</dbReference>
<dbReference type="RefSeq" id="WP_086961646.1">
    <property type="nucleotide sequence ID" value="NZ_AP018680.1"/>
</dbReference>